<dbReference type="Gene3D" id="2.40.70.10">
    <property type="entry name" value="Acid Proteases"/>
    <property type="match status" value="1"/>
</dbReference>
<feature type="compositionally biased region" description="Polar residues" evidence="1">
    <location>
        <begin position="136"/>
        <end position="146"/>
    </location>
</feature>
<evidence type="ECO:0000313" key="2">
    <source>
        <dbReference type="EMBL" id="RYR32143.1"/>
    </source>
</evidence>
<evidence type="ECO:0000313" key="3">
    <source>
        <dbReference type="Proteomes" id="UP000289738"/>
    </source>
</evidence>
<feature type="compositionally biased region" description="Polar residues" evidence="1">
    <location>
        <begin position="118"/>
        <end position="128"/>
    </location>
</feature>
<accession>A0A445B0C5</accession>
<organism evidence="2 3">
    <name type="scientific">Arachis hypogaea</name>
    <name type="common">Peanut</name>
    <dbReference type="NCBI Taxonomy" id="3818"/>
    <lineage>
        <taxon>Eukaryota</taxon>
        <taxon>Viridiplantae</taxon>
        <taxon>Streptophyta</taxon>
        <taxon>Embryophyta</taxon>
        <taxon>Tracheophyta</taxon>
        <taxon>Spermatophyta</taxon>
        <taxon>Magnoliopsida</taxon>
        <taxon>eudicotyledons</taxon>
        <taxon>Gunneridae</taxon>
        <taxon>Pentapetalae</taxon>
        <taxon>rosids</taxon>
        <taxon>fabids</taxon>
        <taxon>Fabales</taxon>
        <taxon>Fabaceae</taxon>
        <taxon>Papilionoideae</taxon>
        <taxon>50 kb inversion clade</taxon>
        <taxon>dalbergioids sensu lato</taxon>
        <taxon>Dalbergieae</taxon>
        <taxon>Pterocarpus clade</taxon>
        <taxon>Arachis</taxon>
    </lineage>
</organism>
<dbReference type="AlphaFoldDB" id="A0A445B0C5"/>
<feature type="compositionally biased region" description="Basic and acidic residues" evidence="1">
    <location>
        <begin position="101"/>
        <end position="117"/>
    </location>
</feature>
<name>A0A445B0C5_ARAHY</name>
<evidence type="ECO:0000256" key="1">
    <source>
        <dbReference type="SAM" id="MobiDB-lite"/>
    </source>
</evidence>
<dbReference type="Proteomes" id="UP000289738">
    <property type="component" value="Chromosome B01"/>
</dbReference>
<proteinExistence type="predicted"/>
<reference evidence="2 3" key="1">
    <citation type="submission" date="2019-01" db="EMBL/GenBank/DDBJ databases">
        <title>Sequencing of cultivated peanut Arachis hypogaea provides insights into genome evolution and oil improvement.</title>
        <authorList>
            <person name="Chen X."/>
        </authorList>
    </citation>
    <scope>NUCLEOTIDE SEQUENCE [LARGE SCALE GENOMIC DNA]</scope>
    <source>
        <strain evidence="3">cv. Fuhuasheng</strain>
        <tissue evidence="2">Leaves</tissue>
    </source>
</reference>
<sequence length="205" mass="23857">MPLSLMKKLQINKLKSTDVIIQLADKTQKQAEGVVKNVLVKVGNYFLPTDFVVLDMKESYLHPIILERPFLATVRALIDMEQEELILRIHDEHLTFHVFKHTSESEPELKEPKDDHSNMCTKESNSESVVEPLKQSLVNKQEFQEIQQPKELKKELKPQELERGINEEAPDTIITGAPLEEEKRVVKKLPREWRNKKIPTERFSP</sequence>
<dbReference type="InterPro" id="IPR021109">
    <property type="entry name" value="Peptidase_aspartic_dom_sf"/>
</dbReference>
<protein>
    <recommendedName>
        <fullName evidence="4">Aspartic peptidase DDI1-type domain-containing protein</fullName>
    </recommendedName>
</protein>
<feature type="compositionally biased region" description="Basic and acidic residues" evidence="1">
    <location>
        <begin position="148"/>
        <end position="166"/>
    </location>
</feature>
<dbReference type="CDD" id="cd00303">
    <property type="entry name" value="retropepsin_like"/>
    <property type="match status" value="1"/>
</dbReference>
<feature type="region of interest" description="Disordered" evidence="1">
    <location>
        <begin position="101"/>
        <end position="176"/>
    </location>
</feature>
<dbReference type="EMBL" id="SDMP01000011">
    <property type="protein sequence ID" value="RYR32143.1"/>
    <property type="molecule type" value="Genomic_DNA"/>
</dbReference>
<dbReference type="PANTHER" id="PTHR33067:SF31">
    <property type="entry name" value="RNA-DIRECTED DNA POLYMERASE"/>
    <property type="match status" value="1"/>
</dbReference>
<dbReference type="PANTHER" id="PTHR33067">
    <property type="entry name" value="RNA-DIRECTED DNA POLYMERASE-RELATED"/>
    <property type="match status" value="1"/>
</dbReference>
<comment type="caution">
    <text evidence="2">The sequence shown here is derived from an EMBL/GenBank/DDBJ whole genome shotgun (WGS) entry which is preliminary data.</text>
</comment>
<keyword evidence="3" id="KW-1185">Reference proteome</keyword>
<gene>
    <name evidence="2" type="ORF">Ahy_B01g057134</name>
</gene>
<evidence type="ECO:0008006" key="4">
    <source>
        <dbReference type="Google" id="ProtNLM"/>
    </source>
</evidence>